<accession>A0A1M5PUL8</accession>
<organism evidence="2 3">
    <name type="scientific">Pollutimonas bauzanensis</name>
    <dbReference type="NCBI Taxonomy" id="658167"/>
    <lineage>
        <taxon>Bacteria</taxon>
        <taxon>Pseudomonadati</taxon>
        <taxon>Pseudomonadota</taxon>
        <taxon>Betaproteobacteria</taxon>
        <taxon>Burkholderiales</taxon>
        <taxon>Alcaligenaceae</taxon>
        <taxon>Pollutimonas</taxon>
    </lineage>
</organism>
<dbReference type="STRING" id="658167.SAMN04488135_10257"/>
<dbReference type="EMBL" id="FQXE01000002">
    <property type="protein sequence ID" value="SHH05311.1"/>
    <property type="molecule type" value="Genomic_DNA"/>
</dbReference>
<keyword evidence="1" id="KW-1133">Transmembrane helix</keyword>
<dbReference type="OrthoDB" id="2388670at2"/>
<name>A0A1M5PUL8_9BURK</name>
<feature type="transmembrane region" description="Helical" evidence="1">
    <location>
        <begin position="41"/>
        <end position="63"/>
    </location>
</feature>
<feature type="transmembrane region" description="Helical" evidence="1">
    <location>
        <begin position="142"/>
        <end position="159"/>
    </location>
</feature>
<feature type="transmembrane region" description="Helical" evidence="1">
    <location>
        <begin position="107"/>
        <end position="130"/>
    </location>
</feature>
<dbReference type="RefSeq" id="WP_073101720.1">
    <property type="nucleotide sequence ID" value="NZ_FQXE01000002.1"/>
</dbReference>
<keyword evidence="1" id="KW-0812">Transmembrane</keyword>
<feature type="transmembrane region" description="Helical" evidence="1">
    <location>
        <begin position="12"/>
        <end position="29"/>
    </location>
</feature>
<reference evidence="2 3" key="1">
    <citation type="submission" date="2016-11" db="EMBL/GenBank/DDBJ databases">
        <authorList>
            <person name="Jaros S."/>
            <person name="Januszkiewicz K."/>
            <person name="Wedrychowicz H."/>
        </authorList>
    </citation>
    <scope>NUCLEOTIDE SEQUENCE [LARGE SCALE GENOMIC DNA]</scope>
    <source>
        <strain evidence="2 3">CGMCC 1.10190</strain>
    </source>
</reference>
<keyword evidence="3" id="KW-1185">Reference proteome</keyword>
<feature type="transmembrane region" description="Helical" evidence="1">
    <location>
        <begin position="84"/>
        <end position="101"/>
    </location>
</feature>
<proteinExistence type="predicted"/>
<sequence length="206" mass="22911">MNAAWLSRPAAARRYALASAILLLGAIVFRRWLTGAMATHMLAHIPMILLAGVFAAMACLAAARRSTSWRRPAALALYRKYNEHGVPGLLLVSFVLAYWMIPRSLDHVLLSATAGCLKFLGLFIAGMVLFDALGRADKVIKLFFLGNFSWMTAIAGLLYQDNPERLCNFYLLGDQELAGRALVTLAVALPLAWLWAERRHSRRLRK</sequence>
<feature type="transmembrane region" description="Helical" evidence="1">
    <location>
        <begin position="179"/>
        <end position="196"/>
    </location>
</feature>
<dbReference type="AlphaFoldDB" id="A0A1M5PUL8"/>
<evidence type="ECO:0000313" key="3">
    <source>
        <dbReference type="Proteomes" id="UP000184226"/>
    </source>
</evidence>
<keyword evidence="1" id="KW-0472">Membrane</keyword>
<gene>
    <name evidence="2" type="ORF">SAMN04488135_10257</name>
</gene>
<dbReference type="Proteomes" id="UP000184226">
    <property type="component" value="Unassembled WGS sequence"/>
</dbReference>
<evidence type="ECO:0000256" key="1">
    <source>
        <dbReference type="SAM" id="Phobius"/>
    </source>
</evidence>
<evidence type="ECO:0000313" key="2">
    <source>
        <dbReference type="EMBL" id="SHH05311.1"/>
    </source>
</evidence>
<protein>
    <submittedName>
        <fullName evidence="2">Uncharacterized protein</fullName>
    </submittedName>
</protein>